<organism evidence="1 2">
    <name type="scientific">Aureococcus anophagefferens</name>
    <name type="common">Harmful bloom alga</name>
    <dbReference type="NCBI Taxonomy" id="44056"/>
    <lineage>
        <taxon>Eukaryota</taxon>
        <taxon>Sar</taxon>
        <taxon>Stramenopiles</taxon>
        <taxon>Ochrophyta</taxon>
        <taxon>Pelagophyceae</taxon>
        <taxon>Pelagomonadales</taxon>
        <taxon>Pelagomonadaceae</taxon>
        <taxon>Aureococcus</taxon>
    </lineage>
</organism>
<reference evidence="1 2" key="1">
    <citation type="submission" date="2024-03" db="EMBL/GenBank/DDBJ databases">
        <title>Aureococcus anophagefferens CCMP1851 and Kratosvirus quantuckense: Draft genome of a second virus-susceptible host strain in the model system.</title>
        <authorList>
            <person name="Chase E."/>
            <person name="Truchon A.R."/>
            <person name="Schepens W."/>
            <person name="Wilhelm S.W."/>
        </authorList>
    </citation>
    <scope>NUCLEOTIDE SEQUENCE [LARGE SCALE GENOMIC DNA]</scope>
    <source>
        <strain evidence="1 2">CCMP1851</strain>
    </source>
</reference>
<dbReference type="Proteomes" id="UP001363151">
    <property type="component" value="Unassembled WGS sequence"/>
</dbReference>
<keyword evidence="2" id="KW-1185">Reference proteome</keyword>
<comment type="caution">
    <text evidence="1">The sequence shown here is derived from an EMBL/GenBank/DDBJ whole genome shotgun (WGS) entry which is preliminary data.</text>
</comment>
<evidence type="ECO:0000313" key="2">
    <source>
        <dbReference type="Proteomes" id="UP001363151"/>
    </source>
</evidence>
<protein>
    <submittedName>
        <fullName evidence="1">Uncharacterized protein</fullName>
    </submittedName>
</protein>
<evidence type="ECO:0000313" key="1">
    <source>
        <dbReference type="EMBL" id="KAK7241973.1"/>
    </source>
</evidence>
<accession>A0ABR1G0D0</accession>
<proteinExistence type="predicted"/>
<gene>
    <name evidence="1" type="ORF">SO694_00018150</name>
</gene>
<name>A0ABR1G0D0_AURAN</name>
<dbReference type="EMBL" id="JBBJCI010000151">
    <property type="protein sequence ID" value="KAK7241973.1"/>
    <property type="molecule type" value="Genomic_DNA"/>
</dbReference>
<sequence>MQGEYEAMDSPRAAFRSRSRVVGAATFLFAAGALAHLGRTAQRPGAAELLDEVAASSGKPTVHAYADAL</sequence>